<dbReference type="Pfam" id="PF13559">
    <property type="entry name" value="DUF4129"/>
    <property type="match status" value="1"/>
</dbReference>
<feature type="domain" description="Protein-glutamine gamma-glutamyltransferase-like C-terminal" evidence="3">
    <location>
        <begin position="150"/>
        <end position="215"/>
    </location>
</feature>
<comment type="caution">
    <text evidence="4">The sequence shown here is derived from an EMBL/GenBank/DDBJ whole genome shotgun (WGS) entry which is preliminary data.</text>
</comment>
<dbReference type="Proteomes" id="UP001596432">
    <property type="component" value="Unassembled WGS sequence"/>
</dbReference>
<sequence>MGRTVSPVKRFATALIALLALVALVTAAGSLGGVDQPTLYSGTTPAEKAPMYNGSGAGDGAPNATQSANVVDDETEAPPPDTGDGGGTSSLIVAGLVGALLVAALLAVILTDDDTRAPPRDEDGGDGGDPSPPTPAVDPAYDSPADNAVVRAWRRLTDRVEGVDDATTPGEAASAAVDRGFPADAVEGITGQFESVRYGHEFPGTEQERRAERLADRLDADRNGRSPGGDGA</sequence>
<evidence type="ECO:0000313" key="4">
    <source>
        <dbReference type="EMBL" id="MFC7142417.1"/>
    </source>
</evidence>
<feature type="region of interest" description="Disordered" evidence="1">
    <location>
        <begin position="45"/>
        <end position="66"/>
    </location>
</feature>
<proteinExistence type="predicted"/>
<protein>
    <submittedName>
        <fullName evidence="4">DUF4129 domain-containing protein</fullName>
    </submittedName>
</protein>
<keyword evidence="2" id="KW-1133">Transmembrane helix</keyword>
<dbReference type="AlphaFoldDB" id="A0ABD5Y5A0"/>
<gene>
    <name evidence="4" type="ORF">ACFQMA_21585</name>
</gene>
<dbReference type="EMBL" id="JBHTAS010000001">
    <property type="protein sequence ID" value="MFC7142417.1"/>
    <property type="molecule type" value="Genomic_DNA"/>
</dbReference>
<keyword evidence="2" id="KW-0812">Transmembrane</keyword>
<feature type="transmembrane region" description="Helical" evidence="2">
    <location>
        <begin position="91"/>
        <end position="110"/>
    </location>
</feature>
<evidence type="ECO:0000259" key="3">
    <source>
        <dbReference type="Pfam" id="PF13559"/>
    </source>
</evidence>
<evidence type="ECO:0000256" key="2">
    <source>
        <dbReference type="SAM" id="Phobius"/>
    </source>
</evidence>
<reference evidence="4 5" key="1">
    <citation type="journal article" date="2019" name="Int. J. Syst. Evol. Microbiol.">
        <title>The Global Catalogue of Microorganisms (GCM) 10K type strain sequencing project: providing services to taxonomists for standard genome sequencing and annotation.</title>
        <authorList>
            <consortium name="The Broad Institute Genomics Platform"/>
            <consortium name="The Broad Institute Genome Sequencing Center for Infectious Disease"/>
            <person name="Wu L."/>
            <person name="Ma J."/>
        </authorList>
    </citation>
    <scope>NUCLEOTIDE SEQUENCE [LARGE SCALE GENOMIC DNA]</scope>
    <source>
        <strain evidence="4 5">XZYJT29</strain>
    </source>
</reference>
<name>A0ABD5Y5A0_9EURY</name>
<keyword evidence="2" id="KW-0472">Membrane</keyword>
<evidence type="ECO:0000313" key="5">
    <source>
        <dbReference type="Proteomes" id="UP001596432"/>
    </source>
</evidence>
<feature type="region of interest" description="Disordered" evidence="1">
    <location>
        <begin position="197"/>
        <end position="232"/>
    </location>
</feature>
<dbReference type="GeneID" id="78822757"/>
<feature type="region of interest" description="Disordered" evidence="1">
    <location>
        <begin position="114"/>
        <end position="144"/>
    </location>
</feature>
<dbReference type="RefSeq" id="WP_274323483.1">
    <property type="nucleotide sequence ID" value="NZ_CP118158.1"/>
</dbReference>
<accession>A0ABD5Y5A0</accession>
<dbReference type="InterPro" id="IPR025403">
    <property type="entry name" value="TgpA-like_C"/>
</dbReference>
<keyword evidence="5" id="KW-1185">Reference proteome</keyword>
<organism evidence="4 5">
    <name type="scientific">Halosimplex aquaticum</name>
    <dbReference type="NCBI Taxonomy" id="3026162"/>
    <lineage>
        <taxon>Archaea</taxon>
        <taxon>Methanobacteriati</taxon>
        <taxon>Methanobacteriota</taxon>
        <taxon>Stenosarchaea group</taxon>
        <taxon>Halobacteria</taxon>
        <taxon>Halobacteriales</taxon>
        <taxon>Haloarculaceae</taxon>
        <taxon>Halosimplex</taxon>
    </lineage>
</organism>
<evidence type="ECO:0000256" key="1">
    <source>
        <dbReference type="SAM" id="MobiDB-lite"/>
    </source>
</evidence>
<feature type="compositionally biased region" description="Basic and acidic residues" evidence="1">
    <location>
        <begin position="206"/>
        <end position="224"/>
    </location>
</feature>